<evidence type="ECO:0000313" key="4">
    <source>
        <dbReference type="Proteomes" id="UP001180724"/>
    </source>
</evidence>
<dbReference type="Pfam" id="PF13466">
    <property type="entry name" value="STAS_2"/>
    <property type="match status" value="1"/>
</dbReference>
<keyword evidence="4" id="KW-1185">Reference proteome</keyword>
<feature type="domain" description="STAS" evidence="2">
    <location>
        <begin position="31"/>
        <end position="106"/>
    </location>
</feature>
<protein>
    <submittedName>
        <fullName evidence="3">STAS domain-containing protein</fullName>
    </submittedName>
</protein>
<dbReference type="SUPFAM" id="SSF55729">
    <property type="entry name" value="Acyl-CoA N-acyltransferases (Nat)"/>
    <property type="match status" value="1"/>
</dbReference>
<comment type="caution">
    <text evidence="3">The sequence shown here is derived from an EMBL/GenBank/DDBJ whole genome shotgun (WGS) entry which is preliminary data.</text>
</comment>
<dbReference type="InterPro" id="IPR016181">
    <property type="entry name" value="Acyl_CoA_acyltransferase"/>
</dbReference>
<reference evidence="3" key="1">
    <citation type="submission" date="2024-05" db="EMBL/GenBank/DDBJ databases">
        <title>30 novel species of actinomycetes from the DSMZ collection.</title>
        <authorList>
            <person name="Nouioui I."/>
        </authorList>
    </citation>
    <scope>NUCLEOTIDE SEQUENCE</scope>
    <source>
        <strain evidence="3">DSM 40712</strain>
    </source>
</reference>
<dbReference type="RefSeq" id="WP_311578921.1">
    <property type="nucleotide sequence ID" value="NZ_JAVRFH010000038.1"/>
</dbReference>
<dbReference type="Proteomes" id="UP001180724">
    <property type="component" value="Unassembled WGS sequence"/>
</dbReference>
<dbReference type="Gene3D" id="3.30.750.24">
    <property type="entry name" value="STAS domain"/>
    <property type="match status" value="1"/>
</dbReference>
<dbReference type="SUPFAM" id="SSF52091">
    <property type="entry name" value="SpoIIaa-like"/>
    <property type="match status" value="1"/>
</dbReference>
<dbReference type="PROSITE" id="PS50801">
    <property type="entry name" value="STAS"/>
    <property type="match status" value="1"/>
</dbReference>
<evidence type="ECO:0000256" key="1">
    <source>
        <dbReference type="SAM" id="MobiDB-lite"/>
    </source>
</evidence>
<evidence type="ECO:0000259" key="2">
    <source>
        <dbReference type="PROSITE" id="PS50801"/>
    </source>
</evidence>
<dbReference type="InterPro" id="IPR036513">
    <property type="entry name" value="STAS_dom_sf"/>
</dbReference>
<feature type="region of interest" description="Disordered" evidence="1">
    <location>
        <begin position="118"/>
        <end position="149"/>
    </location>
</feature>
<dbReference type="InterPro" id="IPR002645">
    <property type="entry name" value="STAS_dom"/>
</dbReference>
<dbReference type="InterPro" id="IPR058548">
    <property type="entry name" value="MlaB-like_STAS"/>
</dbReference>
<dbReference type="EMBL" id="JAVRFH010000038">
    <property type="protein sequence ID" value="MDT0614313.1"/>
    <property type="molecule type" value="Genomic_DNA"/>
</dbReference>
<gene>
    <name evidence="3" type="ORF">RM812_29465</name>
</gene>
<organism evidence="3 4">
    <name type="scientific">Streptomyces lancefieldiae</name>
    <dbReference type="NCBI Taxonomy" id="3075520"/>
    <lineage>
        <taxon>Bacteria</taxon>
        <taxon>Bacillati</taxon>
        <taxon>Actinomycetota</taxon>
        <taxon>Actinomycetes</taxon>
        <taxon>Kitasatosporales</taxon>
        <taxon>Streptomycetaceae</taxon>
        <taxon>Streptomyces</taxon>
    </lineage>
</organism>
<dbReference type="CDD" id="cd07043">
    <property type="entry name" value="STAS_anti-anti-sigma_factors"/>
    <property type="match status" value="1"/>
</dbReference>
<name>A0ABU3AWL5_9ACTN</name>
<evidence type="ECO:0000313" key="3">
    <source>
        <dbReference type="EMBL" id="MDT0614313.1"/>
    </source>
</evidence>
<accession>A0ABU3AWL5</accession>
<dbReference type="Gene3D" id="3.40.630.30">
    <property type="match status" value="1"/>
</dbReference>
<sequence>MSAEVGATPSKPPTGLSRLDIHRRNRGERTLVTLTGDIGPATTPLLRAALEQCLLDGVTVIDVDLATVGSCDARGLDVFLSASRRARRVHACLRLHHPCAQINRLLAATESAPLLLAAPAGPEPPGPHGDLLRTGTRAPQHPARPSDHADLMDGIRLRRLTRWQADGVREDIADLASESVAGTPGEAYHDRGDFLRRLAVSAHRPGFALLVAETTVLVGCAFGFPVDRDGSGCRECDGTLQEIVQRLTSRARFVVLTQVVAHPHPQHRDIGRRLQRRLLDDLHASLAVALLHPADRAGQAAFSSWGWRNMGEVVGLPGPVAPCVLVLSAEGPSPAGR</sequence>
<proteinExistence type="predicted"/>